<dbReference type="RefSeq" id="WP_179170202.1">
    <property type="nucleotide sequence ID" value="NZ_CP058529.1"/>
</dbReference>
<dbReference type="InterPro" id="IPR011050">
    <property type="entry name" value="Pectin_lyase_fold/virulence"/>
</dbReference>
<protein>
    <submittedName>
        <fullName evidence="3">Right-handed parallel beta-helix repeat-containing protein</fullName>
    </submittedName>
</protein>
<feature type="region of interest" description="Disordered" evidence="1">
    <location>
        <begin position="421"/>
        <end position="465"/>
    </location>
</feature>
<sequence length="465" mass="48221">MQTSRQVLSVVMAVALVASAGVVVGARQAAAEPTEIDSCTVIDESGEYVLTRDVARNGTAGDAPMPCIEIRASDVTLDGDGYAVRTDGDTSDAERTGISVGANSTLHNVSLRDVTVGGEGGDNVRYEGVVGGQLVNVTSSESGGTTSGVVVADSRAVRIRNSTFSTDSSFGNGIVLSRSEGVSVVNNTFTDVSTEGGISLDRTNESTIRGNEFDGGPAVKVESGSDNLVAGNSVDARSSFEGVIQVGGHDNVVRDNSIDALEDGIQVRGDNNTIEGNHVEAYPIAVELSGTNHTVTNNDLWAGDVSSYEGGAVFVEGGGHEIAHNRLGFGHGVSISDPTATISIHHNYIDAFYDVKVVEHDEQRLCGPDSKGADAVELHYNTFEPWDRLGAANGVWNDGANGTLDATHNYWGTANGPADLTGANVSDPVTGEPADGSGSSVSEGVRFDPWLDRPANGTRSSESSD</sequence>
<keyword evidence="4" id="KW-1185">Reference proteome</keyword>
<dbReference type="AlphaFoldDB" id="A0A7D5GFY6"/>
<organism evidence="3 4">
    <name type="scientific">Halorarum halophilum</name>
    <dbReference type="NCBI Taxonomy" id="2743090"/>
    <lineage>
        <taxon>Archaea</taxon>
        <taxon>Methanobacteriati</taxon>
        <taxon>Methanobacteriota</taxon>
        <taxon>Stenosarchaea group</taxon>
        <taxon>Halobacteria</taxon>
        <taxon>Halobacteriales</taxon>
        <taxon>Haloferacaceae</taxon>
        <taxon>Halorarum</taxon>
    </lineage>
</organism>
<dbReference type="InterPro" id="IPR006626">
    <property type="entry name" value="PbH1"/>
</dbReference>
<dbReference type="KEGG" id="halg:HUG10_14210"/>
<dbReference type="InterPro" id="IPR039448">
    <property type="entry name" value="Beta_helix"/>
</dbReference>
<name>A0A7D5GFY6_9EURY</name>
<evidence type="ECO:0000313" key="4">
    <source>
        <dbReference type="Proteomes" id="UP000509750"/>
    </source>
</evidence>
<evidence type="ECO:0000259" key="2">
    <source>
        <dbReference type="Pfam" id="PF13229"/>
    </source>
</evidence>
<reference evidence="3 4" key="1">
    <citation type="submission" date="2020-07" db="EMBL/GenBank/DDBJ databases">
        <title>Gai3-2, isolated from salt lake.</title>
        <authorList>
            <person name="Cui H."/>
            <person name="Shi X."/>
        </authorList>
    </citation>
    <scope>NUCLEOTIDE SEQUENCE [LARGE SCALE GENOMIC DNA]</scope>
    <source>
        <strain evidence="3 4">Gai3-2</strain>
    </source>
</reference>
<dbReference type="EMBL" id="CP058529">
    <property type="protein sequence ID" value="QLG28628.1"/>
    <property type="molecule type" value="Genomic_DNA"/>
</dbReference>
<dbReference type="SMART" id="SM00710">
    <property type="entry name" value="PbH1"/>
    <property type="match status" value="8"/>
</dbReference>
<dbReference type="Gene3D" id="2.160.20.10">
    <property type="entry name" value="Single-stranded right-handed beta-helix, Pectin lyase-like"/>
    <property type="match status" value="1"/>
</dbReference>
<dbReference type="InterPro" id="IPR012334">
    <property type="entry name" value="Pectin_lyas_fold"/>
</dbReference>
<evidence type="ECO:0000256" key="1">
    <source>
        <dbReference type="SAM" id="MobiDB-lite"/>
    </source>
</evidence>
<dbReference type="Pfam" id="PF13229">
    <property type="entry name" value="Beta_helix"/>
    <property type="match status" value="1"/>
</dbReference>
<dbReference type="OrthoDB" id="329286at2157"/>
<dbReference type="Proteomes" id="UP000509750">
    <property type="component" value="Chromosome"/>
</dbReference>
<evidence type="ECO:0000313" key="3">
    <source>
        <dbReference type="EMBL" id="QLG28628.1"/>
    </source>
</evidence>
<feature type="domain" description="Right handed beta helix" evidence="2">
    <location>
        <begin position="147"/>
        <end position="299"/>
    </location>
</feature>
<accession>A0A7D5GFY6</accession>
<dbReference type="SUPFAM" id="SSF51126">
    <property type="entry name" value="Pectin lyase-like"/>
    <property type="match status" value="2"/>
</dbReference>
<gene>
    <name evidence="3" type="ORF">HUG10_14210</name>
</gene>
<proteinExistence type="predicted"/>
<dbReference type="GeneID" id="56030009"/>